<dbReference type="EMBL" id="VDFP01000023">
    <property type="protein sequence ID" value="MQS76694.1"/>
    <property type="molecule type" value="Genomic_DNA"/>
</dbReference>
<feature type="domain" description="HTH merR-type" evidence="5">
    <location>
        <begin position="1"/>
        <end position="71"/>
    </location>
</feature>
<organism evidence="7 8">
    <name type="scientific">Companilactobacillus halodurans</name>
    <dbReference type="NCBI Taxonomy" id="2584183"/>
    <lineage>
        <taxon>Bacteria</taxon>
        <taxon>Bacillati</taxon>
        <taxon>Bacillota</taxon>
        <taxon>Bacilli</taxon>
        <taxon>Lactobacillales</taxon>
        <taxon>Lactobacillaceae</taxon>
        <taxon>Companilactobacillus</taxon>
    </lineage>
</organism>
<dbReference type="EMBL" id="VDFO01000028">
    <property type="protein sequence ID" value="MQS97847.1"/>
    <property type="molecule type" value="Genomic_DNA"/>
</dbReference>
<sequence>MDYTIKKLAQLAGVSTRTLRYYDQIGLLKPSKINDSNYRIYNEKNVNKLQQILYYRSLDFPLIKIKQIMNDPNFSQVQALKEQRELLLKKQHEVNSLLANIDQTLKNYDGEIKMTDSEKFAAFKQEKITDNETKYGHEIRDKYGAEMINDSNEKFDSLTENDFNEMKETENNLISDLVKLKIKPDLDSALAKQIYQEHKKWLNFTWTNYTKKAHRGLVDLYKNDERFKNYYDSRAGTDVVQLLHDVVYHYTK</sequence>
<evidence type="ECO:0000256" key="1">
    <source>
        <dbReference type="ARBA" id="ARBA00023015"/>
    </source>
</evidence>
<dbReference type="SUPFAM" id="SSF46955">
    <property type="entry name" value="Putative DNA-binding domain"/>
    <property type="match status" value="1"/>
</dbReference>
<evidence type="ECO:0000313" key="6">
    <source>
        <dbReference type="EMBL" id="MQS76694.1"/>
    </source>
</evidence>
<dbReference type="AlphaFoldDB" id="A0A5P0ZY02"/>
<proteinExistence type="predicted"/>
<keyword evidence="4" id="KW-0804">Transcription</keyword>
<evidence type="ECO:0000256" key="3">
    <source>
        <dbReference type="ARBA" id="ARBA00023159"/>
    </source>
</evidence>
<evidence type="ECO:0000256" key="4">
    <source>
        <dbReference type="ARBA" id="ARBA00023163"/>
    </source>
</evidence>
<keyword evidence="1" id="KW-0805">Transcription regulation</keyword>
<dbReference type="PROSITE" id="PS50937">
    <property type="entry name" value="HTH_MERR_2"/>
    <property type="match status" value="1"/>
</dbReference>
<comment type="caution">
    <text evidence="7">The sequence shown here is derived from an EMBL/GenBank/DDBJ whole genome shotgun (WGS) entry which is preliminary data.</text>
</comment>
<dbReference type="Proteomes" id="UP000371423">
    <property type="component" value="Unassembled WGS sequence"/>
</dbReference>
<dbReference type="PANTHER" id="PTHR30204:SF90">
    <property type="entry name" value="HTH-TYPE TRANSCRIPTIONAL ACTIVATOR MTA"/>
    <property type="match status" value="1"/>
</dbReference>
<dbReference type="PRINTS" id="PR00040">
    <property type="entry name" value="HTHMERR"/>
</dbReference>
<keyword evidence="2" id="KW-0238">DNA-binding</keyword>
<dbReference type="Pfam" id="PF13411">
    <property type="entry name" value="MerR_1"/>
    <property type="match status" value="1"/>
</dbReference>
<dbReference type="CDD" id="cd01106">
    <property type="entry name" value="HTH_TipAL-Mta"/>
    <property type="match status" value="1"/>
</dbReference>
<evidence type="ECO:0000313" key="9">
    <source>
        <dbReference type="Proteomes" id="UP000414364"/>
    </source>
</evidence>
<accession>A0A5P0ZY02</accession>
<evidence type="ECO:0000313" key="8">
    <source>
        <dbReference type="Proteomes" id="UP000371423"/>
    </source>
</evidence>
<dbReference type="InterPro" id="IPR036244">
    <property type="entry name" value="TipA-like_antibiotic-bd"/>
</dbReference>
<dbReference type="SMART" id="SM00422">
    <property type="entry name" value="HTH_MERR"/>
    <property type="match status" value="1"/>
</dbReference>
<name>A0A5P0ZY02_9LACO</name>
<dbReference type="SUPFAM" id="SSF89082">
    <property type="entry name" value="Antibiotic binding domain of TipA-like multidrug resistance regulators"/>
    <property type="match status" value="1"/>
</dbReference>
<dbReference type="Gene3D" id="1.10.490.50">
    <property type="entry name" value="Antibiotic binding domain of TipA-like multidrug resistance regulators"/>
    <property type="match status" value="1"/>
</dbReference>
<keyword evidence="8" id="KW-1185">Reference proteome</keyword>
<protein>
    <submittedName>
        <fullName evidence="7">MerR family transcriptional regulator</fullName>
    </submittedName>
</protein>
<dbReference type="InterPro" id="IPR000551">
    <property type="entry name" value="MerR-type_HTH_dom"/>
</dbReference>
<dbReference type="Gene3D" id="1.10.1660.10">
    <property type="match status" value="1"/>
</dbReference>
<dbReference type="PANTHER" id="PTHR30204">
    <property type="entry name" value="REDOX-CYCLING DRUG-SENSING TRANSCRIPTIONAL ACTIVATOR SOXR"/>
    <property type="match status" value="1"/>
</dbReference>
<dbReference type="RefSeq" id="WP_153386244.1">
    <property type="nucleotide sequence ID" value="NZ_VDFO01000028.1"/>
</dbReference>
<dbReference type="InterPro" id="IPR012925">
    <property type="entry name" value="TipAS_dom"/>
</dbReference>
<evidence type="ECO:0000256" key="2">
    <source>
        <dbReference type="ARBA" id="ARBA00023125"/>
    </source>
</evidence>
<dbReference type="InterPro" id="IPR009061">
    <property type="entry name" value="DNA-bd_dom_put_sf"/>
</dbReference>
<reference evidence="8 9" key="1">
    <citation type="journal article" date="2019" name="Syst. Appl. Microbiol.">
        <title>Polyphasic characterization of two novel Lactobacillus spp. isolated from blown salami packages: Description of Lactobacillus halodurans sp. nov. and Lactobacillus salsicarnum sp. nov.</title>
        <authorList>
            <person name="Schuster J.A."/>
            <person name="Klingl A."/>
            <person name="Vogel R.F."/>
            <person name="Ehrmann M.A."/>
        </authorList>
    </citation>
    <scope>NUCLEOTIDE SEQUENCE [LARGE SCALE GENOMIC DNA]</scope>
    <source>
        <strain evidence="7 8">TMW 1.1920</strain>
        <strain evidence="6 9">TMW 1.2172</strain>
    </source>
</reference>
<keyword evidence="3" id="KW-0010">Activator</keyword>
<dbReference type="GO" id="GO:0003700">
    <property type="term" value="F:DNA-binding transcription factor activity"/>
    <property type="evidence" value="ECO:0007669"/>
    <property type="project" value="InterPro"/>
</dbReference>
<evidence type="ECO:0000259" key="5">
    <source>
        <dbReference type="PROSITE" id="PS50937"/>
    </source>
</evidence>
<evidence type="ECO:0000313" key="7">
    <source>
        <dbReference type="EMBL" id="MQS97847.1"/>
    </source>
</evidence>
<dbReference type="Pfam" id="PF07739">
    <property type="entry name" value="TipAS"/>
    <property type="match status" value="1"/>
</dbReference>
<dbReference type="Proteomes" id="UP000414364">
    <property type="component" value="Unassembled WGS sequence"/>
</dbReference>
<dbReference type="InterPro" id="IPR047057">
    <property type="entry name" value="MerR_fam"/>
</dbReference>
<dbReference type="GO" id="GO:0003677">
    <property type="term" value="F:DNA binding"/>
    <property type="evidence" value="ECO:0007669"/>
    <property type="project" value="UniProtKB-KW"/>
</dbReference>
<gene>
    <name evidence="7" type="ORF">FHL05_08105</name>
    <name evidence="6" type="ORF">FHL06_09955</name>
</gene>
<dbReference type="OrthoDB" id="9814833at2"/>